<keyword evidence="1" id="KW-0812">Transmembrane</keyword>
<dbReference type="RefSeq" id="WP_093149130.1">
    <property type="nucleotide sequence ID" value="NZ_FNBW01000003.1"/>
</dbReference>
<sequence length="236" mass="23971">MYRTNAWSARMMKRATIAALAALILTVPAAAPKAGPGHNHGTEEALPTVSLDDLRPRAIAAGTWFEFVAMPVSGALAIFLDNADTNAPVLDAYVELLTVADAPLIAEQVVPGVYLASPWPPAGVDPETLRGSDVVVTVVAEAGEDLMVVGLSDAVVDASLESGQTAPGDGHASLTDGVSELASAEDAGGTWMILMGGLLSLAGLSAGIRYRGVARWVGMSAVVAGLAIGISTTGLV</sequence>
<evidence type="ECO:0000313" key="4">
    <source>
        <dbReference type="Proteomes" id="UP000198615"/>
    </source>
</evidence>
<keyword evidence="1" id="KW-1133">Transmembrane helix</keyword>
<organism evidence="3 4">
    <name type="scientific">Thalassobaculum litoreum DSM 18839</name>
    <dbReference type="NCBI Taxonomy" id="1123362"/>
    <lineage>
        <taxon>Bacteria</taxon>
        <taxon>Pseudomonadati</taxon>
        <taxon>Pseudomonadota</taxon>
        <taxon>Alphaproteobacteria</taxon>
        <taxon>Rhodospirillales</taxon>
        <taxon>Thalassobaculaceae</taxon>
        <taxon>Thalassobaculum</taxon>
    </lineage>
</organism>
<keyword evidence="2" id="KW-0732">Signal</keyword>
<evidence type="ECO:0000313" key="3">
    <source>
        <dbReference type="EMBL" id="SDF44516.1"/>
    </source>
</evidence>
<accession>A0A8G2EXM7</accession>
<feature type="chain" id="PRO_5034271946" evidence="2">
    <location>
        <begin position="31"/>
        <end position="236"/>
    </location>
</feature>
<proteinExistence type="predicted"/>
<gene>
    <name evidence="3" type="ORF">SAMN05660686_01382</name>
</gene>
<dbReference type="AlphaFoldDB" id="A0A8G2EXM7"/>
<keyword evidence="1" id="KW-0472">Membrane</keyword>
<evidence type="ECO:0000256" key="1">
    <source>
        <dbReference type="SAM" id="Phobius"/>
    </source>
</evidence>
<evidence type="ECO:0000256" key="2">
    <source>
        <dbReference type="SAM" id="SignalP"/>
    </source>
</evidence>
<comment type="caution">
    <text evidence="3">The sequence shown here is derived from an EMBL/GenBank/DDBJ whole genome shotgun (WGS) entry which is preliminary data.</text>
</comment>
<dbReference type="EMBL" id="FNBW01000003">
    <property type="protein sequence ID" value="SDF44516.1"/>
    <property type="molecule type" value="Genomic_DNA"/>
</dbReference>
<dbReference type="Proteomes" id="UP000198615">
    <property type="component" value="Unassembled WGS sequence"/>
</dbReference>
<feature type="transmembrane region" description="Helical" evidence="1">
    <location>
        <begin position="213"/>
        <end position="235"/>
    </location>
</feature>
<protein>
    <submittedName>
        <fullName evidence="3">Uncharacterized protein</fullName>
    </submittedName>
</protein>
<feature type="signal peptide" evidence="2">
    <location>
        <begin position="1"/>
        <end position="30"/>
    </location>
</feature>
<keyword evidence="4" id="KW-1185">Reference proteome</keyword>
<dbReference type="OrthoDB" id="5600128at2"/>
<name>A0A8G2EXM7_9PROT</name>
<feature type="transmembrane region" description="Helical" evidence="1">
    <location>
        <begin position="188"/>
        <end position="206"/>
    </location>
</feature>
<reference evidence="3 4" key="1">
    <citation type="submission" date="2016-10" db="EMBL/GenBank/DDBJ databases">
        <authorList>
            <person name="Varghese N."/>
            <person name="Submissions S."/>
        </authorList>
    </citation>
    <scope>NUCLEOTIDE SEQUENCE [LARGE SCALE GENOMIC DNA]</scope>
    <source>
        <strain evidence="3 4">DSM 18839</strain>
    </source>
</reference>